<evidence type="ECO:0000313" key="7">
    <source>
        <dbReference type="EMBL" id="KGM08112.1"/>
    </source>
</evidence>
<dbReference type="UniPathway" id="UPA00241">
    <property type="reaction ID" value="UER00356"/>
</dbReference>
<name>A0A0A0BKB7_9GAMM</name>
<dbReference type="SUPFAM" id="SSF52540">
    <property type="entry name" value="P-loop containing nucleoside triphosphate hydrolases"/>
    <property type="match status" value="1"/>
</dbReference>
<dbReference type="PANTHER" id="PTHR10695">
    <property type="entry name" value="DEPHOSPHO-COA KINASE-RELATED"/>
    <property type="match status" value="1"/>
</dbReference>
<keyword evidence="2 5" id="KW-0547">Nucleotide-binding</keyword>
<keyword evidence="4 5" id="KW-0173">Coenzyme A biosynthesis</keyword>
<comment type="function">
    <text evidence="5">Catalyzes the phosphorylation of the 3'-hydroxyl group of dephosphocoenzyme A to form coenzyme A.</text>
</comment>
<dbReference type="Pfam" id="PF01121">
    <property type="entry name" value="CoaE"/>
    <property type="match status" value="1"/>
</dbReference>
<dbReference type="RefSeq" id="WP_036311653.1">
    <property type="nucleotide sequence ID" value="NZ_JRQD01000001.1"/>
</dbReference>
<keyword evidence="5" id="KW-0963">Cytoplasm</keyword>
<feature type="binding site" evidence="5">
    <location>
        <begin position="12"/>
        <end position="17"/>
    </location>
    <ligand>
        <name>ATP</name>
        <dbReference type="ChEBI" id="CHEBI:30616"/>
    </ligand>
</feature>
<comment type="similarity">
    <text evidence="1 5">Belongs to the CoaE family.</text>
</comment>
<dbReference type="EMBL" id="JRQD01000001">
    <property type="protein sequence ID" value="KGM08112.1"/>
    <property type="molecule type" value="Genomic_DNA"/>
</dbReference>
<dbReference type="CDD" id="cd02022">
    <property type="entry name" value="DPCK"/>
    <property type="match status" value="1"/>
</dbReference>
<dbReference type="PANTHER" id="PTHR10695:SF46">
    <property type="entry name" value="BIFUNCTIONAL COENZYME A SYNTHASE-RELATED"/>
    <property type="match status" value="1"/>
</dbReference>
<evidence type="ECO:0000256" key="6">
    <source>
        <dbReference type="NCBIfam" id="TIGR00152"/>
    </source>
</evidence>
<proteinExistence type="inferred from homology"/>
<evidence type="ECO:0000256" key="1">
    <source>
        <dbReference type="ARBA" id="ARBA00009018"/>
    </source>
</evidence>
<comment type="caution">
    <text evidence="7">The sequence shown here is derived from an EMBL/GenBank/DDBJ whole genome shotgun (WGS) entry which is preliminary data.</text>
</comment>
<dbReference type="EC" id="2.7.1.24" evidence="5 6"/>
<organism evidence="7 8">
    <name type="scientific">Methylophaga thiooxydans</name>
    <dbReference type="NCBI Taxonomy" id="392484"/>
    <lineage>
        <taxon>Bacteria</taxon>
        <taxon>Pseudomonadati</taxon>
        <taxon>Pseudomonadota</taxon>
        <taxon>Gammaproteobacteria</taxon>
        <taxon>Thiotrichales</taxon>
        <taxon>Piscirickettsiaceae</taxon>
        <taxon>Methylophaga</taxon>
    </lineage>
</organism>
<dbReference type="AlphaFoldDB" id="A0A0A0BKB7"/>
<reference evidence="7 8" key="1">
    <citation type="submission" date="2014-09" db="EMBL/GenBank/DDBJ databases">
        <authorList>
            <person name="Grob C."/>
            <person name="Taubert M."/>
            <person name="Howat A.M."/>
            <person name="Burns O.J."/>
            <person name="Dixon J.L."/>
            <person name="Chen Y."/>
            <person name="Murrell J.C."/>
        </authorList>
    </citation>
    <scope>NUCLEOTIDE SEQUENCE [LARGE SCALE GENOMIC DNA]</scope>
    <source>
        <strain evidence="7">L4</strain>
    </source>
</reference>
<dbReference type="InterPro" id="IPR027417">
    <property type="entry name" value="P-loop_NTPase"/>
</dbReference>
<dbReference type="Gene3D" id="3.40.50.300">
    <property type="entry name" value="P-loop containing nucleotide triphosphate hydrolases"/>
    <property type="match status" value="1"/>
</dbReference>
<comment type="pathway">
    <text evidence="5">Cofactor biosynthesis; coenzyme A biosynthesis; CoA from (R)-pantothenate: step 5/5.</text>
</comment>
<evidence type="ECO:0000313" key="8">
    <source>
        <dbReference type="Proteomes" id="UP000029999"/>
    </source>
</evidence>
<keyword evidence="5 7" id="KW-0418">Kinase</keyword>
<evidence type="ECO:0000256" key="4">
    <source>
        <dbReference type="ARBA" id="ARBA00022993"/>
    </source>
</evidence>
<dbReference type="NCBIfam" id="TIGR00152">
    <property type="entry name" value="dephospho-CoA kinase"/>
    <property type="match status" value="1"/>
</dbReference>
<dbReference type="GO" id="GO:0004140">
    <property type="term" value="F:dephospho-CoA kinase activity"/>
    <property type="evidence" value="ECO:0007669"/>
    <property type="project" value="UniProtKB-UniRule"/>
</dbReference>
<keyword evidence="5 7" id="KW-0808">Transferase</keyword>
<keyword evidence="3 5" id="KW-0067">ATP-binding</keyword>
<dbReference type="GO" id="GO:0015937">
    <property type="term" value="P:coenzyme A biosynthetic process"/>
    <property type="evidence" value="ECO:0007669"/>
    <property type="project" value="UniProtKB-UniRule"/>
</dbReference>
<dbReference type="Proteomes" id="UP000029999">
    <property type="component" value="Unassembled WGS sequence"/>
</dbReference>
<dbReference type="GO" id="GO:0005737">
    <property type="term" value="C:cytoplasm"/>
    <property type="evidence" value="ECO:0007669"/>
    <property type="project" value="UniProtKB-SubCell"/>
</dbReference>
<evidence type="ECO:0000256" key="2">
    <source>
        <dbReference type="ARBA" id="ARBA00022741"/>
    </source>
</evidence>
<dbReference type="STRING" id="392484.LP43_0535"/>
<dbReference type="PROSITE" id="PS51219">
    <property type="entry name" value="DPCK"/>
    <property type="match status" value="1"/>
</dbReference>
<evidence type="ECO:0000256" key="5">
    <source>
        <dbReference type="HAMAP-Rule" id="MF_00376"/>
    </source>
</evidence>
<comment type="catalytic activity">
    <reaction evidence="5">
        <text>3'-dephospho-CoA + ATP = ADP + CoA + H(+)</text>
        <dbReference type="Rhea" id="RHEA:18245"/>
        <dbReference type="ChEBI" id="CHEBI:15378"/>
        <dbReference type="ChEBI" id="CHEBI:30616"/>
        <dbReference type="ChEBI" id="CHEBI:57287"/>
        <dbReference type="ChEBI" id="CHEBI:57328"/>
        <dbReference type="ChEBI" id="CHEBI:456216"/>
        <dbReference type="EC" id="2.7.1.24"/>
    </reaction>
</comment>
<protein>
    <recommendedName>
        <fullName evidence="5 6">Dephospho-CoA kinase</fullName>
        <ecNumber evidence="5 6">2.7.1.24</ecNumber>
    </recommendedName>
    <alternativeName>
        <fullName evidence="5">Dephosphocoenzyme A kinase</fullName>
    </alternativeName>
</protein>
<dbReference type="HAMAP" id="MF_00376">
    <property type="entry name" value="Dephospho_CoA_kinase"/>
    <property type="match status" value="1"/>
</dbReference>
<gene>
    <name evidence="5" type="primary">coaE</name>
    <name evidence="7" type="ORF">LP43_0535</name>
</gene>
<evidence type="ECO:0000256" key="3">
    <source>
        <dbReference type="ARBA" id="ARBA00022840"/>
    </source>
</evidence>
<sequence>MYFRVGLTGGVACGKSTVSQLFSELGATIIDADVIARQLLEKDTDCYKQVIQLFGNTITFADGEINRALLRELVFSDTTAKHQLEKILHPEVRKQMLAAAEKCETAYCIFVVPLLVEADMLDLVDRILVIDIPEVTQLERLIKRDKLTKSQAQNILNNQATRQQRMQVANDLIDNQNDINLLKDKVEQLHHFYRELALKYNASC</sequence>
<dbReference type="GO" id="GO:0005524">
    <property type="term" value="F:ATP binding"/>
    <property type="evidence" value="ECO:0007669"/>
    <property type="project" value="UniProtKB-UniRule"/>
</dbReference>
<comment type="subcellular location">
    <subcellularLocation>
        <location evidence="5">Cytoplasm</location>
    </subcellularLocation>
</comment>
<dbReference type="InterPro" id="IPR001977">
    <property type="entry name" value="Depp_CoAkinase"/>
</dbReference>
<accession>A0A0A0BKB7</accession>